<sequence>MTNGDPVPEPQSSVNGQDINVLLLFREAMICVVGQASLIAKCEAKESESWRSNNIRSGLEFASCMCDGSFSVVLWSDEMS</sequence>
<dbReference type="AlphaFoldDB" id="A0A2G2WIZ0"/>
<reference evidence="1 2" key="1">
    <citation type="journal article" date="2017" name="Genome Biol.">
        <title>New reference genome sequences of hot pepper reveal the massive evolution of plant disease-resistance genes by retroduplication.</title>
        <authorList>
            <person name="Kim S."/>
            <person name="Park J."/>
            <person name="Yeom S.I."/>
            <person name="Kim Y.M."/>
            <person name="Seo E."/>
            <person name="Kim K.T."/>
            <person name="Kim M.S."/>
            <person name="Lee J.M."/>
            <person name="Cheong K."/>
            <person name="Shin H.S."/>
            <person name="Kim S.B."/>
            <person name="Han K."/>
            <person name="Lee J."/>
            <person name="Park M."/>
            <person name="Lee H.A."/>
            <person name="Lee H.Y."/>
            <person name="Lee Y."/>
            <person name="Oh S."/>
            <person name="Lee J.H."/>
            <person name="Choi E."/>
            <person name="Choi E."/>
            <person name="Lee S.E."/>
            <person name="Jeon J."/>
            <person name="Kim H."/>
            <person name="Choi G."/>
            <person name="Song H."/>
            <person name="Lee J."/>
            <person name="Lee S.C."/>
            <person name="Kwon J.K."/>
            <person name="Lee H.Y."/>
            <person name="Koo N."/>
            <person name="Hong Y."/>
            <person name="Kim R.W."/>
            <person name="Kang W.H."/>
            <person name="Huh J.H."/>
            <person name="Kang B.C."/>
            <person name="Yang T.J."/>
            <person name="Lee Y.H."/>
            <person name="Bennetzen J.L."/>
            <person name="Choi D."/>
        </authorList>
    </citation>
    <scope>NUCLEOTIDE SEQUENCE [LARGE SCALE GENOMIC DNA]</scope>
    <source>
        <strain evidence="2">cv. PBC81</strain>
    </source>
</reference>
<protein>
    <submittedName>
        <fullName evidence="1">Uncharacterized protein</fullName>
    </submittedName>
</protein>
<organism evidence="1 2">
    <name type="scientific">Capsicum baccatum</name>
    <name type="common">Peruvian pepper</name>
    <dbReference type="NCBI Taxonomy" id="33114"/>
    <lineage>
        <taxon>Eukaryota</taxon>
        <taxon>Viridiplantae</taxon>
        <taxon>Streptophyta</taxon>
        <taxon>Embryophyta</taxon>
        <taxon>Tracheophyta</taxon>
        <taxon>Spermatophyta</taxon>
        <taxon>Magnoliopsida</taxon>
        <taxon>eudicotyledons</taxon>
        <taxon>Gunneridae</taxon>
        <taxon>Pentapetalae</taxon>
        <taxon>asterids</taxon>
        <taxon>lamiids</taxon>
        <taxon>Solanales</taxon>
        <taxon>Solanaceae</taxon>
        <taxon>Solanoideae</taxon>
        <taxon>Capsiceae</taxon>
        <taxon>Capsicum</taxon>
    </lineage>
</organism>
<keyword evidence="2" id="KW-1185">Reference proteome</keyword>
<evidence type="ECO:0000313" key="2">
    <source>
        <dbReference type="Proteomes" id="UP000224567"/>
    </source>
</evidence>
<gene>
    <name evidence="1" type="ORF">CQW23_14365</name>
</gene>
<evidence type="ECO:0000313" key="1">
    <source>
        <dbReference type="EMBL" id="PHT45207.1"/>
    </source>
</evidence>
<name>A0A2G2WIZ0_CAPBA</name>
<accession>A0A2G2WIZ0</accession>
<proteinExistence type="predicted"/>
<reference evidence="2" key="2">
    <citation type="journal article" date="2017" name="J. Anim. Genet.">
        <title>Multiple reference genome sequences of hot pepper reveal the massive evolution of plant disease resistance genes by retroduplication.</title>
        <authorList>
            <person name="Kim S."/>
            <person name="Park J."/>
            <person name="Yeom S.-I."/>
            <person name="Kim Y.-M."/>
            <person name="Seo E."/>
            <person name="Kim K.-T."/>
            <person name="Kim M.-S."/>
            <person name="Lee J.M."/>
            <person name="Cheong K."/>
            <person name="Shin H.-S."/>
            <person name="Kim S.-B."/>
            <person name="Han K."/>
            <person name="Lee J."/>
            <person name="Park M."/>
            <person name="Lee H.-A."/>
            <person name="Lee H.-Y."/>
            <person name="Lee Y."/>
            <person name="Oh S."/>
            <person name="Lee J.H."/>
            <person name="Choi E."/>
            <person name="Choi E."/>
            <person name="Lee S.E."/>
            <person name="Jeon J."/>
            <person name="Kim H."/>
            <person name="Choi G."/>
            <person name="Song H."/>
            <person name="Lee J."/>
            <person name="Lee S.-C."/>
            <person name="Kwon J.-K."/>
            <person name="Lee H.-Y."/>
            <person name="Koo N."/>
            <person name="Hong Y."/>
            <person name="Kim R.W."/>
            <person name="Kang W.-H."/>
            <person name="Huh J.H."/>
            <person name="Kang B.-C."/>
            <person name="Yang T.-J."/>
            <person name="Lee Y.-H."/>
            <person name="Bennetzen J.L."/>
            <person name="Choi D."/>
        </authorList>
    </citation>
    <scope>NUCLEOTIDE SEQUENCE [LARGE SCALE GENOMIC DNA]</scope>
    <source>
        <strain evidence="2">cv. PBC81</strain>
    </source>
</reference>
<dbReference type="Proteomes" id="UP000224567">
    <property type="component" value="Unassembled WGS sequence"/>
</dbReference>
<dbReference type="EMBL" id="MLFT02000006">
    <property type="protein sequence ID" value="PHT45207.1"/>
    <property type="molecule type" value="Genomic_DNA"/>
</dbReference>
<comment type="caution">
    <text evidence="1">The sequence shown here is derived from an EMBL/GenBank/DDBJ whole genome shotgun (WGS) entry which is preliminary data.</text>
</comment>